<accession>A0ABW1F859</accession>
<evidence type="ECO:0000313" key="1">
    <source>
        <dbReference type="EMBL" id="MFC5889014.1"/>
    </source>
</evidence>
<keyword evidence="2" id="KW-1185">Reference proteome</keyword>
<evidence type="ECO:0000313" key="2">
    <source>
        <dbReference type="Proteomes" id="UP001596067"/>
    </source>
</evidence>
<name>A0ABW1F859_9ACTN</name>
<protein>
    <recommendedName>
        <fullName evidence="3">CARDB domain-containing protein</fullName>
    </recommendedName>
</protein>
<organism evidence="1 2">
    <name type="scientific">Kitasatospora aburaviensis</name>
    <dbReference type="NCBI Taxonomy" id="67265"/>
    <lineage>
        <taxon>Bacteria</taxon>
        <taxon>Bacillati</taxon>
        <taxon>Actinomycetota</taxon>
        <taxon>Actinomycetes</taxon>
        <taxon>Kitasatosporales</taxon>
        <taxon>Streptomycetaceae</taxon>
        <taxon>Kitasatospora</taxon>
    </lineage>
</organism>
<sequence>MLATLDTGGNALGDVVITGVPRARTGGLHAVVVTITNTGLDTASYAVQVDFTDTSGKTVDSAVVGAERLPAGEQAQPVAFSRAPADQTLLPVVVKAVRF</sequence>
<evidence type="ECO:0008006" key="3">
    <source>
        <dbReference type="Google" id="ProtNLM"/>
    </source>
</evidence>
<gene>
    <name evidence="1" type="ORF">ACFP0N_29000</name>
</gene>
<dbReference type="RefSeq" id="WP_313762219.1">
    <property type="nucleotide sequence ID" value="NZ_BAAAVH010000009.1"/>
</dbReference>
<reference evidence="2" key="1">
    <citation type="journal article" date="2019" name="Int. J. Syst. Evol. Microbiol.">
        <title>The Global Catalogue of Microorganisms (GCM) 10K type strain sequencing project: providing services to taxonomists for standard genome sequencing and annotation.</title>
        <authorList>
            <consortium name="The Broad Institute Genomics Platform"/>
            <consortium name="The Broad Institute Genome Sequencing Center for Infectious Disease"/>
            <person name="Wu L."/>
            <person name="Ma J."/>
        </authorList>
    </citation>
    <scope>NUCLEOTIDE SEQUENCE [LARGE SCALE GENOMIC DNA]</scope>
    <source>
        <strain evidence="2">CGMCC 4.1469</strain>
    </source>
</reference>
<dbReference type="Proteomes" id="UP001596067">
    <property type="component" value="Unassembled WGS sequence"/>
</dbReference>
<proteinExistence type="predicted"/>
<dbReference type="EMBL" id="JBHSOD010000049">
    <property type="protein sequence ID" value="MFC5889014.1"/>
    <property type="molecule type" value="Genomic_DNA"/>
</dbReference>
<comment type="caution">
    <text evidence="1">The sequence shown here is derived from an EMBL/GenBank/DDBJ whole genome shotgun (WGS) entry which is preliminary data.</text>
</comment>